<organism evidence="1 2">
    <name type="scientific">Aequorivita vladivostokensis</name>
    <dbReference type="NCBI Taxonomy" id="171194"/>
    <lineage>
        <taxon>Bacteria</taxon>
        <taxon>Pseudomonadati</taxon>
        <taxon>Bacteroidota</taxon>
        <taxon>Flavobacteriia</taxon>
        <taxon>Flavobacteriales</taxon>
        <taxon>Flavobacteriaceae</taxon>
        <taxon>Aequorivita</taxon>
    </lineage>
</organism>
<protein>
    <submittedName>
        <fullName evidence="1">Glycine dehydrogenase</fullName>
    </submittedName>
</protein>
<dbReference type="Proteomes" id="UP000033497">
    <property type="component" value="Unassembled WGS sequence"/>
</dbReference>
<accession>A0ABR5DG37</accession>
<dbReference type="RefSeq" id="WP_045081143.1">
    <property type="nucleotide sequence ID" value="NZ_JSVU01000008.1"/>
</dbReference>
<comment type="caution">
    <text evidence="1">The sequence shown here is derived from an EMBL/GenBank/DDBJ whole genome shotgun (WGS) entry which is preliminary data.</text>
</comment>
<dbReference type="EMBL" id="JSVU01000008">
    <property type="protein sequence ID" value="KJJ37749.1"/>
    <property type="molecule type" value="Genomic_DNA"/>
</dbReference>
<gene>
    <name evidence="1" type="ORF">MB09_11920</name>
</gene>
<keyword evidence="2" id="KW-1185">Reference proteome</keyword>
<proteinExistence type="predicted"/>
<reference evidence="1 2" key="1">
    <citation type="submission" date="2014-10" db="EMBL/GenBank/DDBJ databases">
        <title>Genome sequencing of Vitellibacter vladivostokensis KMM 3516.</title>
        <authorList>
            <person name="Thevarajoo S."/>
            <person name="Selvaratnam C."/>
            <person name="Goh K.M."/>
            <person name="Chong C.S."/>
        </authorList>
    </citation>
    <scope>NUCLEOTIDE SEQUENCE [LARGE SCALE GENOMIC DNA]</scope>
    <source>
        <strain evidence="1 2">KMM 3516</strain>
    </source>
</reference>
<sequence>MRFFLKCGEAATICDKVQYNEAGTFAKLLLRAHILLCRPCRGYSQQNVKLTKTIHSAKLSALCPERKKLLKQRIKEELDKEKLL</sequence>
<name>A0ABR5DG37_9FLAO</name>
<evidence type="ECO:0000313" key="1">
    <source>
        <dbReference type="EMBL" id="KJJ37749.1"/>
    </source>
</evidence>
<evidence type="ECO:0000313" key="2">
    <source>
        <dbReference type="Proteomes" id="UP000033497"/>
    </source>
</evidence>